<dbReference type="GO" id="GO:0005789">
    <property type="term" value="C:endoplasmic reticulum membrane"/>
    <property type="evidence" value="ECO:0007669"/>
    <property type="project" value="UniProtKB-SubCell"/>
</dbReference>
<evidence type="ECO:0000256" key="2">
    <source>
        <dbReference type="ARBA" id="ARBA00004389"/>
    </source>
</evidence>
<dbReference type="InterPro" id="IPR004255">
    <property type="entry name" value="O-acyltransferase_WSD1_N"/>
</dbReference>
<feature type="transmembrane region" description="Helical" evidence="15">
    <location>
        <begin position="206"/>
        <end position="225"/>
    </location>
</feature>
<comment type="pathway">
    <text evidence="3">Glycerolipid metabolism; triacylglycerol biosynthesis.</text>
</comment>
<dbReference type="Proteomes" id="UP000030645">
    <property type="component" value="Unassembled WGS sequence"/>
</dbReference>
<keyword evidence="7 15" id="KW-0812">Transmembrane</keyword>
<organism evidence="18 19">
    <name type="scientific">Morus notabilis</name>
    <dbReference type="NCBI Taxonomy" id="981085"/>
    <lineage>
        <taxon>Eukaryota</taxon>
        <taxon>Viridiplantae</taxon>
        <taxon>Streptophyta</taxon>
        <taxon>Embryophyta</taxon>
        <taxon>Tracheophyta</taxon>
        <taxon>Spermatophyta</taxon>
        <taxon>Magnoliopsida</taxon>
        <taxon>eudicotyledons</taxon>
        <taxon>Gunneridae</taxon>
        <taxon>Pentapetalae</taxon>
        <taxon>rosids</taxon>
        <taxon>fabids</taxon>
        <taxon>Rosales</taxon>
        <taxon>Moraceae</taxon>
        <taxon>Moreae</taxon>
        <taxon>Morus</taxon>
    </lineage>
</organism>
<reference evidence="19" key="1">
    <citation type="submission" date="2013-01" db="EMBL/GenBank/DDBJ databases">
        <title>Draft Genome Sequence of a Mulberry Tree, Morus notabilis C.K. Schneid.</title>
        <authorList>
            <person name="He N."/>
            <person name="Zhao S."/>
        </authorList>
    </citation>
    <scope>NUCLEOTIDE SEQUENCE</scope>
</reference>
<name>W9R027_9ROSA</name>
<evidence type="ECO:0000256" key="6">
    <source>
        <dbReference type="ARBA" id="ARBA00022679"/>
    </source>
</evidence>
<dbReference type="GO" id="GO:0005886">
    <property type="term" value="C:plasma membrane"/>
    <property type="evidence" value="ECO:0007669"/>
    <property type="project" value="UniProtKB-SubCell"/>
</dbReference>
<evidence type="ECO:0000256" key="13">
    <source>
        <dbReference type="ARBA" id="ARBA00047604"/>
    </source>
</evidence>
<proteinExistence type="inferred from homology"/>
<dbReference type="SUPFAM" id="SSF52777">
    <property type="entry name" value="CoA-dependent acyltransferases"/>
    <property type="match status" value="1"/>
</dbReference>
<dbReference type="Pfam" id="PF06974">
    <property type="entry name" value="WS_DGAT_C"/>
    <property type="match status" value="1"/>
</dbReference>
<comment type="similarity">
    <text evidence="12">In the N-terminal section; belongs to the long-chain O-acyltransferase family.</text>
</comment>
<feature type="domain" description="O-acyltransferase WSD1-like N-terminal" evidence="16">
    <location>
        <begin position="93"/>
        <end position="286"/>
    </location>
</feature>
<protein>
    <submittedName>
        <fullName evidence="18">O-acyltransferase WSD1</fullName>
    </submittedName>
</protein>
<dbReference type="PANTHER" id="PTHR31650:SF74">
    <property type="entry name" value="O-ACYLTRANSFERASE WSD1-LIKE"/>
    <property type="match status" value="1"/>
</dbReference>
<dbReference type="GO" id="GO:0004144">
    <property type="term" value="F:diacylglycerol O-acyltransferase activity"/>
    <property type="evidence" value="ECO:0007669"/>
    <property type="project" value="UniProtKB-EC"/>
</dbReference>
<evidence type="ECO:0000256" key="14">
    <source>
        <dbReference type="ARBA" id="ARBA00048109"/>
    </source>
</evidence>
<dbReference type="InterPro" id="IPR009721">
    <property type="entry name" value="O-acyltransferase_WSD1_C"/>
</dbReference>
<dbReference type="eggNOG" id="ENOG502QTZ2">
    <property type="taxonomic scope" value="Eukaryota"/>
</dbReference>
<dbReference type="AlphaFoldDB" id="W9R027"/>
<evidence type="ECO:0000256" key="1">
    <source>
        <dbReference type="ARBA" id="ARBA00004162"/>
    </source>
</evidence>
<evidence type="ECO:0000256" key="7">
    <source>
        <dbReference type="ARBA" id="ARBA00022692"/>
    </source>
</evidence>
<dbReference type="STRING" id="981085.W9R027"/>
<evidence type="ECO:0000256" key="11">
    <source>
        <dbReference type="ARBA" id="ARBA00023315"/>
    </source>
</evidence>
<dbReference type="PANTHER" id="PTHR31650">
    <property type="entry name" value="O-ACYLTRANSFERASE (WSD1-LIKE) FAMILY PROTEIN"/>
    <property type="match status" value="1"/>
</dbReference>
<evidence type="ECO:0000256" key="3">
    <source>
        <dbReference type="ARBA" id="ARBA00004771"/>
    </source>
</evidence>
<dbReference type="KEGG" id="mnt:21400556"/>
<keyword evidence="5" id="KW-1003">Cell membrane</keyword>
<evidence type="ECO:0000259" key="17">
    <source>
        <dbReference type="Pfam" id="PF06974"/>
    </source>
</evidence>
<dbReference type="InterPro" id="IPR045034">
    <property type="entry name" value="O-acyltransferase_WSD1-like"/>
</dbReference>
<dbReference type="OrthoDB" id="619536at2759"/>
<evidence type="ECO:0000256" key="10">
    <source>
        <dbReference type="ARBA" id="ARBA00023136"/>
    </source>
</evidence>
<evidence type="ECO:0000256" key="9">
    <source>
        <dbReference type="ARBA" id="ARBA00022989"/>
    </source>
</evidence>
<evidence type="ECO:0000256" key="12">
    <source>
        <dbReference type="ARBA" id="ARBA00024360"/>
    </source>
</evidence>
<dbReference type="GO" id="GO:0047196">
    <property type="term" value="F:long-chain-alcohol O-fatty-acyltransferase activity"/>
    <property type="evidence" value="ECO:0007669"/>
    <property type="project" value="UniProtKB-EC"/>
</dbReference>
<dbReference type="FunFam" id="3.30.559.10:FF:000033">
    <property type="entry name" value="O-acyltransferase (WSD1-like) family protein"/>
    <property type="match status" value="1"/>
</dbReference>
<comment type="catalytic activity">
    <reaction evidence="13">
        <text>a long chain fatty alcohol + a fatty acyl-CoA = a long-chain alcohol wax ester + CoA</text>
        <dbReference type="Rhea" id="RHEA:38443"/>
        <dbReference type="ChEBI" id="CHEBI:17135"/>
        <dbReference type="ChEBI" id="CHEBI:57287"/>
        <dbReference type="ChEBI" id="CHEBI:77636"/>
        <dbReference type="ChEBI" id="CHEBI:235323"/>
        <dbReference type="EC" id="2.3.1.75"/>
    </reaction>
</comment>
<keyword evidence="9 15" id="KW-1133">Transmembrane helix</keyword>
<evidence type="ECO:0000256" key="8">
    <source>
        <dbReference type="ARBA" id="ARBA00022824"/>
    </source>
</evidence>
<feature type="domain" description="O-acyltransferase WSD1 C-terminal" evidence="17">
    <location>
        <begin position="354"/>
        <end position="497"/>
    </location>
</feature>
<comment type="pathway">
    <text evidence="4">Lipid metabolism.</text>
</comment>
<evidence type="ECO:0000313" key="18">
    <source>
        <dbReference type="EMBL" id="EXB62178.1"/>
    </source>
</evidence>
<keyword evidence="19" id="KW-1185">Reference proteome</keyword>
<evidence type="ECO:0000259" key="16">
    <source>
        <dbReference type="Pfam" id="PF03007"/>
    </source>
</evidence>
<accession>W9R027</accession>
<dbReference type="UniPathway" id="UPA00282"/>
<keyword evidence="6 18" id="KW-0808">Transferase</keyword>
<sequence length="508" mass="57400">MESEEGIRWRKPALKAIETKVKKSKGIIDHEGELEEPVSPAGRMFHEPNFNVHVIAIMGSKYKIQPDVAKANAPKTLLKHPRFSSLLVVDDEGKMKWVRTEVDLDKHVIVPDIDIPNIESPDKFVEDYIYNLTKTSLDKSKPLWEIHILNLKTSDAEGVGIFRIHHSLGDGTSLMSLLLACTRQVANPDALPTLPKHKKKDEKGGFIRSFSQCFFGVWWLLGLFWNTMVDVFMFMATSLFLKDTATPITAPPDSVRNPRRIVHKTVSLDDMKLVKNAMNMTINDVAVGITQAGLSKYLNRRYGEKNNNDKGATESKNNLPKNIRLRSVLLINIRPSAGIQELADMMEKNAEAKWGNWVGYILLPFDIGLRDDPLEYIRRAKNTIDRKKHSLEVLATSAIANLLLRVLGIKRASAQSHRIFSNTTFVFSNLTGPLEEIGIYGHELEYLAPTSYGQPHALMINFQSYVNRMTIVLSVDERVYPDPYKLCDDIAESLKQVKDAIIEKGLVK</sequence>
<dbReference type="GO" id="GO:0019432">
    <property type="term" value="P:triglyceride biosynthetic process"/>
    <property type="evidence" value="ECO:0007669"/>
    <property type="project" value="UniProtKB-UniPathway"/>
</dbReference>
<keyword evidence="10 15" id="KW-0472">Membrane</keyword>
<keyword evidence="8" id="KW-0256">Endoplasmic reticulum</keyword>
<comment type="subcellular location">
    <subcellularLocation>
        <location evidence="1">Cell membrane</location>
        <topology evidence="1">Single-pass membrane protein</topology>
    </subcellularLocation>
    <subcellularLocation>
        <location evidence="2">Endoplasmic reticulum membrane</location>
        <topology evidence="2">Single-pass membrane protein</topology>
    </subcellularLocation>
</comment>
<keyword evidence="11 18" id="KW-0012">Acyltransferase</keyword>
<evidence type="ECO:0000256" key="15">
    <source>
        <dbReference type="SAM" id="Phobius"/>
    </source>
</evidence>
<dbReference type="Pfam" id="PF03007">
    <property type="entry name" value="WS_DGAT_cat"/>
    <property type="match status" value="1"/>
</dbReference>
<gene>
    <name evidence="18" type="ORF">L484_017565</name>
</gene>
<comment type="catalytic activity">
    <reaction evidence="14">
        <text>an acyl-CoA + a 1,2-diacyl-sn-glycerol = a triacyl-sn-glycerol + CoA</text>
        <dbReference type="Rhea" id="RHEA:10868"/>
        <dbReference type="ChEBI" id="CHEBI:17815"/>
        <dbReference type="ChEBI" id="CHEBI:57287"/>
        <dbReference type="ChEBI" id="CHEBI:58342"/>
        <dbReference type="ChEBI" id="CHEBI:64615"/>
        <dbReference type="EC" id="2.3.1.20"/>
    </reaction>
</comment>
<evidence type="ECO:0000313" key="19">
    <source>
        <dbReference type="Proteomes" id="UP000030645"/>
    </source>
</evidence>
<dbReference type="EMBL" id="KE344440">
    <property type="protein sequence ID" value="EXB62178.1"/>
    <property type="molecule type" value="Genomic_DNA"/>
</dbReference>
<evidence type="ECO:0000256" key="5">
    <source>
        <dbReference type="ARBA" id="ARBA00022475"/>
    </source>
</evidence>
<evidence type="ECO:0000256" key="4">
    <source>
        <dbReference type="ARBA" id="ARBA00005189"/>
    </source>
</evidence>